<dbReference type="InterPro" id="IPR002227">
    <property type="entry name" value="Tyrosinase_Cu-bd"/>
</dbReference>
<sequence length="375" mass="42288">MLLSSSLKALAGALLLGASVVSAQETSEKASVAGLFPGWPKPGKKCLFPRKRKEWRKLSNREKEEWLDGFMCLSKLPHTDALTPVVRPPDIAPVNASSSFYDDIVYMHMDLNLKIHFTGQFLPWHRWYQQFVEDQMRKKCGFKGTMPYWDWTKDAHDIYNSPIWESHPRHGLGTWGDPNKVFRVTDGALRNMKLSYPSPIVGFRRNFTIQPYLNVLPATNPNHTIFANETYQAKDVHRLVNGYVGDFVGFQYDFEFVPGSHSALHRTLGGDMGGYCPSTAYPGCVGGPTFSPNDVTFFLHHGMVDKIWADWQKKNKKNKNAFFGGSVQDRAKFPNGAPPNLGLRSPMPAAGMVPEEALIEDVMDIKGGYLCYEYV</sequence>
<dbReference type="OrthoDB" id="6132182at2759"/>
<dbReference type="Proteomes" id="UP000305067">
    <property type="component" value="Unassembled WGS sequence"/>
</dbReference>
<feature type="signal peptide" evidence="3">
    <location>
        <begin position="1"/>
        <end position="23"/>
    </location>
</feature>
<accession>A0A5C3QRI1</accession>
<dbReference type="PANTHER" id="PTHR11474:SF126">
    <property type="entry name" value="TYROSINASE-LIKE PROTEIN TYR-1-RELATED"/>
    <property type="match status" value="1"/>
</dbReference>
<evidence type="ECO:0000259" key="4">
    <source>
        <dbReference type="Pfam" id="PF00264"/>
    </source>
</evidence>
<dbReference type="AlphaFoldDB" id="A0A5C3QRI1"/>
<keyword evidence="2" id="KW-0186">Copper</keyword>
<keyword evidence="3" id="KW-0732">Signal</keyword>
<evidence type="ECO:0000256" key="3">
    <source>
        <dbReference type="SAM" id="SignalP"/>
    </source>
</evidence>
<dbReference type="GO" id="GO:0016491">
    <property type="term" value="F:oxidoreductase activity"/>
    <property type="evidence" value="ECO:0007669"/>
    <property type="project" value="InterPro"/>
</dbReference>
<protein>
    <submittedName>
        <fullName evidence="5">Di-copper centre-containing protein</fullName>
    </submittedName>
</protein>
<dbReference type="STRING" id="1884261.A0A5C3QRI1"/>
<dbReference type="Gene3D" id="1.10.1280.10">
    <property type="entry name" value="Di-copper center containing domain from catechol oxidase"/>
    <property type="match status" value="1"/>
</dbReference>
<organism evidence="5 6">
    <name type="scientific">Pterulicium gracile</name>
    <dbReference type="NCBI Taxonomy" id="1884261"/>
    <lineage>
        <taxon>Eukaryota</taxon>
        <taxon>Fungi</taxon>
        <taxon>Dikarya</taxon>
        <taxon>Basidiomycota</taxon>
        <taxon>Agaricomycotina</taxon>
        <taxon>Agaricomycetes</taxon>
        <taxon>Agaricomycetidae</taxon>
        <taxon>Agaricales</taxon>
        <taxon>Pleurotineae</taxon>
        <taxon>Pterulaceae</taxon>
        <taxon>Pterulicium</taxon>
    </lineage>
</organism>
<dbReference type="EMBL" id="ML178818">
    <property type="protein sequence ID" value="TFL04586.1"/>
    <property type="molecule type" value="Genomic_DNA"/>
</dbReference>
<proteinExistence type="predicted"/>
<dbReference type="PRINTS" id="PR00092">
    <property type="entry name" value="TYROSINASE"/>
</dbReference>
<dbReference type="Pfam" id="PF00264">
    <property type="entry name" value="Tyrosinase"/>
    <property type="match status" value="1"/>
</dbReference>
<feature type="chain" id="PRO_5023143482" evidence="3">
    <location>
        <begin position="24"/>
        <end position="375"/>
    </location>
</feature>
<evidence type="ECO:0000313" key="5">
    <source>
        <dbReference type="EMBL" id="TFL04586.1"/>
    </source>
</evidence>
<dbReference type="GO" id="GO:0046872">
    <property type="term" value="F:metal ion binding"/>
    <property type="evidence" value="ECO:0007669"/>
    <property type="project" value="UniProtKB-KW"/>
</dbReference>
<feature type="domain" description="Tyrosinase copper-binding" evidence="4">
    <location>
        <begin position="101"/>
        <end position="314"/>
    </location>
</feature>
<name>A0A5C3QRI1_9AGAR</name>
<gene>
    <name evidence="5" type="ORF">BDV98DRAFT_562507</name>
</gene>
<reference evidence="5 6" key="1">
    <citation type="journal article" date="2019" name="Nat. Ecol. Evol.">
        <title>Megaphylogeny resolves global patterns of mushroom evolution.</title>
        <authorList>
            <person name="Varga T."/>
            <person name="Krizsan K."/>
            <person name="Foldi C."/>
            <person name="Dima B."/>
            <person name="Sanchez-Garcia M."/>
            <person name="Sanchez-Ramirez S."/>
            <person name="Szollosi G.J."/>
            <person name="Szarkandi J.G."/>
            <person name="Papp V."/>
            <person name="Albert L."/>
            <person name="Andreopoulos W."/>
            <person name="Angelini C."/>
            <person name="Antonin V."/>
            <person name="Barry K.W."/>
            <person name="Bougher N.L."/>
            <person name="Buchanan P."/>
            <person name="Buyck B."/>
            <person name="Bense V."/>
            <person name="Catcheside P."/>
            <person name="Chovatia M."/>
            <person name="Cooper J."/>
            <person name="Damon W."/>
            <person name="Desjardin D."/>
            <person name="Finy P."/>
            <person name="Geml J."/>
            <person name="Haridas S."/>
            <person name="Hughes K."/>
            <person name="Justo A."/>
            <person name="Karasinski D."/>
            <person name="Kautmanova I."/>
            <person name="Kiss B."/>
            <person name="Kocsube S."/>
            <person name="Kotiranta H."/>
            <person name="LaButti K.M."/>
            <person name="Lechner B.E."/>
            <person name="Liimatainen K."/>
            <person name="Lipzen A."/>
            <person name="Lukacs Z."/>
            <person name="Mihaltcheva S."/>
            <person name="Morgado L.N."/>
            <person name="Niskanen T."/>
            <person name="Noordeloos M.E."/>
            <person name="Ohm R.A."/>
            <person name="Ortiz-Santana B."/>
            <person name="Ovrebo C."/>
            <person name="Racz N."/>
            <person name="Riley R."/>
            <person name="Savchenko A."/>
            <person name="Shiryaev A."/>
            <person name="Soop K."/>
            <person name="Spirin V."/>
            <person name="Szebenyi C."/>
            <person name="Tomsovsky M."/>
            <person name="Tulloss R.E."/>
            <person name="Uehling J."/>
            <person name="Grigoriev I.V."/>
            <person name="Vagvolgyi C."/>
            <person name="Papp T."/>
            <person name="Martin F.M."/>
            <person name="Miettinen O."/>
            <person name="Hibbett D.S."/>
            <person name="Nagy L.G."/>
        </authorList>
    </citation>
    <scope>NUCLEOTIDE SEQUENCE [LARGE SCALE GENOMIC DNA]</scope>
    <source>
        <strain evidence="5 6">CBS 309.79</strain>
    </source>
</reference>
<dbReference type="PANTHER" id="PTHR11474">
    <property type="entry name" value="TYROSINASE FAMILY MEMBER"/>
    <property type="match status" value="1"/>
</dbReference>
<dbReference type="InterPro" id="IPR050316">
    <property type="entry name" value="Tyrosinase/Hemocyanin"/>
</dbReference>
<dbReference type="SUPFAM" id="SSF48056">
    <property type="entry name" value="Di-copper centre-containing domain"/>
    <property type="match status" value="1"/>
</dbReference>
<dbReference type="InterPro" id="IPR008922">
    <property type="entry name" value="Di-copper_centre_dom_sf"/>
</dbReference>
<evidence type="ECO:0000256" key="2">
    <source>
        <dbReference type="ARBA" id="ARBA00023008"/>
    </source>
</evidence>
<evidence type="ECO:0000313" key="6">
    <source>
        <dbReference type="Proteomes" id="UP000305067"/>
    </source>
</evidence>
<keyword evidence="1" id="KW-0479">Metal-binding</keyword>
<evidence type="ECO:0000256" key="1">
    <source>
        <dbReference type="ARBA" id="ARBA00022723"/>
    </source>
</evidence>
<keyword evidence="6" id="KW-1185">Reference proteome</keyword>